<accession>A0ABD3DWR6</accession>
<proteinExistence type="predicted"/>
<sequence>MDMIPLLKSLPVENLLPVALAVAIGARISNFYDSFLGDISQHNALQYGSNVTDDIFNEFLNSGVPEDHNFGADFLASYPDIGATGELEKSVAATGTSANFGTAYRRFFRLGCLYHLTSLSTTSPHRTPQKEYMTRASDILPMNTIGRLSCPPCIPLWIGSGLFVVHIG</sequence>
<dbReference type="EMBL" id="JAVIJP010000013">
    <property type="protein sequence ID" value="KAL3646007.1"/>
    <property type="molecule type" value="Genomic_DNA"/>
</dbReference>
<comment type="caution">
    <text evidence="1">The sequence shown here is derived from an EMBL/GenBank/DDBJ whole genome shotgun (WGS) entry which is preliminary data.</text>
</comment>
<dbReference type="AlphaFoldDB" id="A0ABD3DWR6"/>
<dbReference type="Proteomes" id="UP001632038">
    <property type="component" value="Unassembled WGS sequence"/>
</dbReference>
<protein>
    <submittedName>
        <fullName evidence="1">Uncharacterized protein</fullName>
    </submittedName>
</protein>
<organism evidence="1 2">
    <name type="scientific">Castilleja foliolosa</name>
    <dbReference type="NCBI Taxonomy" id="1961234"/>
    <lineage>
        <taxon>Eukaryota</taxon>
        <taxon>Viridiplantae</taxon>
        <taxon>Streptophyta</taxon>
        <taxon>Embryophyta</taxon>
        <taxon>Tracheophyta</taxon>
        <taxon>Spermatophyta</taxon>
        <taxon>Magnoliopsida</taxon>
        <taxon>eudicotyledons</taxon>
        <taxon>Gunneridae</taxon>
        <taxon>Pentapetalae</taxon>
        <taxon>asterids</taxon>
        <taxon>lamiids</taxon>
        <taxon>Lamiales</taxon>
        <taxon>Orobanchaceae</taxon>
        <taxon>Pedicularideae</taxon>
        <taxon>Castillejinae</taxon>
        <taxon>Castilleja</taxon>
    </lineage>
</organism>
<name>A0ABD3DWR6_9LAMI</name>
<gene>
    <name evidence="1" type="ORF">CASFOL_011187</name>
</gene>
<keyword evidence="2" id="KW-1185">Reference proteome</keyword>
<evidence type="ECO:0000313" key="1">
    <source>
        <dbReference type="EMBL" id="KAL3646007.1"/>
    </source>
</evidence>
<reference evidence="2" key="1">
    <citation type="journal article" date="2024" name="IScience">
        <title>Strigolactones Initiate the Formation of Haustorium-like Structures in Castilleja.</title>
        <authorList>
            <person name="Buerger M."/>
            <person name="Peterson D."/>
            <person name="Chory J."/>
        </authorList>
    </citation>
    <scope>NUCLEOTIDE SEQUENCE [LARGE SCALE GENOMIC DNA]</scope>
</reference>
<evidence type="ECO:0000313" key="2">
    <source>
        <dbReference type="Proteomes" id="UP001632038"/>
    </source>
</evidence>